<dbReference type="OrthoDB" id="1363181at2"/>
<proteinExistence type="predicted"/>
<sequence>MTASELRLYLIQKINNIDDIDLLLKITSLLEEKNYTVAEETSHEVNEPVIEYKKSKTKNIRIFSEAEQKKINLALKQYENGECISDEEAQIELEKWFQEQEK</sequence>
<name>A0A502EX31_9FLAO</name>
<evidence type="ECO:0000313" key="1">
    <source>
        <dbReference type="EMBL" id="TPG42117.1"/>
    </source>
</evidence>
<organism evidence="1 2">
    <name type="scientific">Flavobacterium pectinovorum</name>
    <dbReference type="NCBI Taxonomy" id="29533"/>
    <lineage>
        <taxon>Bacteria</taxon>
        <taxon>Pseudomonadati</taxon>
        <taxon>Bacteroidota</taxon>
        <taxon>Flavobacteriia</taxon>
        <taxon>Flavobacteriales</taxon>
        <taxon>Flavobacteriaceae</taxon>
        <taxon>Flavobacterium</taxon>
    </lineage>
</organism>
<dbReference type="AlphaFoldDB" id="A0A502EX31"/>
<reference evidence="1 2" key="1">
    <citation type="journal article" date="2019" name="Environ. Microbiol.">
        <title>Species interactions and distinct microbial communities in high Arctic permafrost affected cryosols are associated with the CH4 and CO2 gas fluxes.</title>
        <authorList>
            <person name="Altshuler I."/>
            <person name="Hamel J."/>
            <person name="Turney S."/>
            <person name="Magnuson E."/>
            <person name="Levesque R."/>
            <person name="Greer C."/>
            <person name="Whyte L.G."/>
        </authorList>
    </citation>
    <scope>NUCLEOTIDE SEQUENCE [LARGE SCALE GENOMIC DNA]</scope>
    <source>
        <strain evidence="1 2">42</strain>
    </source>
</reference>
<comment type="caution">
    <text evidence="1">The sequence shown here is derived from an EMBL/GenBank/DDBJ whole genome shotgun (WGS) entry which is preliminary data.</text>
</comment>
<gene>
    <name evidence="1" type="ORF">EAH81_07295</name>
</gene>
<dbReference type="RefSeq" id="WP_140505356.1">
    <property type="nucleotide sequence ID" value="NZ_RCZH01000004.1"/>
</dbReference>
<accession>A0A502EX31</accession>
<keyword evidence="2" id="KW-1185">Reference proteome</keyword>
<protein>
    <submittedName>
        <fullName evidence="1">Uncharacterized protein</fullName>
    </submittedName>
</protein>
<evidence type="ECO:0000313" key="2">
    <source>
        <dbReference type="Proteomes" id="UP000319700"/>
    </source>
</evidence>
<dbReference type="EMBL" id="RCZH01000004">
    <property type="protein sequence ID" value="TPG42117.1"/>
    <property type="molecule type" value="Genomic_DNA"/>
</dbReference>
<dbReference type="Proteomes" id="UP000319700">
    <property type="component" value="Unassembled WGS sequence"/>
</dbReference>